<evidence type="ECO:0008006" key="4">
    <source>
        <dbReference type="Google" id="ProtNLM"/>
    </source>
</evidence>
<keyword evidence="3" id="KW-1185">Reference proteome</keyword>
<dbReference type="KEGG" id="slp:Slip_0621"/>
<feature type="transmembrane region" description="Helical" evidence="1">
    <location>
        <begin position="7"/>
        <end position="26"/>
    </location>
</feature>
<name>D7CL20_SYNLT</name>
<reference evidence="3" key="1">
    <citation type="journal article" date="2010" name="Stand. Genomic Sci.">
        <title>Complete genome sequence of Syntrophothermus lipocalidus type strain (TGB-C1T).</title>
        <authorList>
            <consortium name="US DOE Joint Genome Institute (JGI-PGF)"/>
            <person name="Djao O."/>
            <person name="Zhang X."/>
            <person name="Lucas S."/>
            <person name="Lapidus A."/>
            <person name="Glavina Del Rio T."/>
            <person name="Nolan M."/>
            <person name="Tice H."/>
            <person name="Cheng J."/>
            <person name="Han C."/>
            <person name="Tapia R."/>
            <person name="Goodwin L."/>
            <person name="Pitluck S."/>
            <person name="Liolios K."/>
            <person name="Ivanova N."/>
            <person name="Mavromatis K."/>
            <person name="Mikhailova N."/>
            <person name="Ovchinnikova G."/>
            <person name="Pati A."/>
            <person name="Brambilla E."/>
            <person name="Chen A."/>
            <person name="Palaniappan K."/>
            <person name="Land M."/>
            <person name="Hauser L."/>
            <person name="Chang Y."/>
            <person name="Jeffries C."/>
            <person name="Rohde M."/>
            <person name="Sikorski J."/>
            <person name="Spring S."/>
            <person name="Goker M."/>
            <person name="Detter J."/>
            <person name="Woyke T."/>
            <person name="Bristow J."/>
            <person name="Eisen J."/>
            <person name="Markowitz V."/>
            <person name="Hugenholtz P."/>
            <person name="Kyrpides N."/>
            <person name="Klenk H."/>
        </authorList>
    </citation>
    <scope>NUCLEOTIDE SEQUENCE [LARGE SCALE GENOMIC DNA]</scope>
    <source>
        <strain evidence="3">DSM 12680 / TGB-C1</strain>
    </source>
</reference>
<organism evidence="2 3">
    <name type="scientific">Syntrophothermus lipocalidus (strain DSM 12680 / TGB-C1)</name>
    <dbReference type="NCBI Taxonomy" id="643648"/>
    <lineage>
        <taxon>Bacteria</taxon>
        <taxon>Bacillati</taxon>
        <taxon>Bacillota</taxon>
        <taxon>Clostridia</taxon>
        <taxon>Eubacteriales</taxon>
        <taxon>Syntrophomonadaceae</taxon>
        <taxon>Syntrophothermus</taxon>
    </lineage>
</organism>
<keyword evidence="1" id="KW-1133">Transmembrane helix</keyword>
<dbReference type="EMBL" id="CP002048">
    <property type="protein sequence ID" value="ADI01405.1"/>
    <property type="molecule type" value="Genomic_DNA"/>
</dbReference>
<reference evidence="2 3" key="2">
    <citation type="journal article" date="2010" name="Stand. Genomic Sci.">
        <title>Complete genome sequence of Syntrophothermus lipocalidus type strain (TGB-C1).</title>
        <authorList>
            <person name="Djao O.D."/>
            <person name="Zhang X."/>
            <person name="Lucas S."/>
            <person name="Lapidus A."/>
            <person name="Del Rio T.G."/>
            <person name="Nolan M."/>
            <person name="Tice H."/>
            <person name="Cheng J.F."/>
            <person name="Han C."/>
            <person name="Tapia R."/>
            <person name="Goodwin L."/>
            <person name="Pitluck S."/>
            <person name="Liolios K."/>
            <person name="Ivanova N."/>
            <person name="Mavromatis K."/>
            <person name="Mikhailova N."/>
            <person name="Ovchinnikova G."/>
            <person name="Pati A."/>
            <person name="Brambilla E."/>
            <person name="Chen A."/>
            <person name="Palaniappan K."/>
            <person name="Land M."/>
            <person name="Hauser L."/>
            <person name="Chang Y.J."/>
            <person name="Jeffries C.D."/>
            <person name="Rohde M."/>
            <person name="Sikorski J."/>
            <person name="Spring S."/>
            <person name="Goker M."/>
            <person name="Detter J.C."/>
            <person name="Woyke T."/>
            <person name="Bristow J."/>
            <person name="Eisen J.A."/>
            <person name="Markowitz V."/>
            <person name="Hugenholtz P."/>
            <person name="Kyrpides N.C."/>
            <person name="Klenk H.P."/>
        </authorList>
    </citation>
    <scope>NUCLEOTIDE SEQUENCE [LARGE SCALE GENOMIC DNA]</scope>
    <source>
        <strain evidence="3">DSM 12680 / TGB-C1</strain>
    </source>
</reference>
<dbReference type="Proteomes" id="UP000000378">
    <property type="component" value="Chromosome"/>
</dbReference>
<evidence type="ECO:0000256" key="1">
    <source>
        <dbReference type="SAM" id="Phobius"/>
    </source>
</evidence>
<keyword evidence="1" id="KW-0472">Membrane</keyword>
<evidence type="ECO:0000313" key="2">
    <source>
        <dbReference type="EMBL" id="ADI01405.1"/>
    </source>
</evidence>
<dbReference type="AlphaFoldDB" id="D7CL20"/>
<accession>D7CL20</accession>
<sequence length="182" mass="20313">MFGIPKWNIALIVVLLAGMFGYATYFDVSTPEKTVEKFYQLLGTGKYDQAAEYLSVNWAYSVLFPKYNNTAPSELLKRESAIRKEMGQALAQNLPEAGTGELKVTARPSLTRSGSKAALVVCDYRVPNSKVQGQQLALLVKESGRWRLFELSDVTGYDLSFLKDVNMEDLDSKMNSFFQAKG</sequence>
<keyword evidence="1" id="KW-0812">Transmembrane</keyword>
<dbReference type="OrthoDB" id="2081516at2"/>
<evidence type="ECO:0000313" key="3">
    <source>
        <dbReference type="Proteomes" id="UP000000378"/>
    </source>
</evidence>
<dbReference type="RefSeq" id="WP_013174807.1">
    <property type="nucleotide sequence ID" value="NC_014220.1"/>
</dbReference>
<dbReference type="HOGENOM" id="CLU_1481289_0_0_9"/>
<proteinExistence type="predicted"/>
<dbReference type="eggNOG" id="ENOG50328F9">
    <property type="taxonomic scope" value="Bacteria"/>
</dbReference>
<gene>
    <name evidence="2" type="ordered locus">Slip_0621</name>
</gene>
<protein>
    <recommendedName>
        <fullName evidence="4">DUF4878 domain-containing protein</fullName>
    </recommendedName>
</protein>